<accession>A0A927FFR5</accession>
<dbReference type="AlphaFoldDB" id="A0A927FFR5"/>
<keyword evidence="3" id="KW-1185">Reference proteome</keyword>
<evidence type="ECO:0000256" key="1">
    <source>
        <dbReference type="SAM" id="MobiDB-lite"/>
    </source>
</evidence>
<feature type="region of interest" description="Disordered" evidence="1">
    <location>
        <begin position="72"/>
        <end position="94"/>
    </location>
</feature>
<comment type="caution">
    <text evidence="2">The sequence shown here is derived from an EMBL/GenBank/DDBJ whole genome shotgun (WGS) entry which is preliminary data.</text>
</comment>
<protein>
    <submittedName>
        <fullName evidence="2">Uncharacterized protein</fullName>
    </submittedName>
</protein>
<proteinExistence type="predicted"/>
<organism evidence="2 3">
    <name type="scientific">Limnohabitans radicicola</name>
    <dbReference type="NCBI Taxonomy" id="2771427"/>
    <lineage>
        <taxon>Bacteria</taxon>
        <taxon>Pseudomonadati</taxon>
        <taxon>Pseudomonadota</taxon>
        <taxon>Betaproteobacteria</taxon>
        <taxon>Burkholderiales</taxon>
        <taxon>Comamonadaceae</taxon>
        <taxon>Limnohabitans</taxon>
    </lineage>
</organism>
<gene>
    <name evidence="2" type="ORF">IC609_08475</name>
</gene>
<evidence type="ECO:0000313" key="3">
    <source>
        <dbReference type="Proteomes" id="UP000647424"/>
    </source>
</evidence>
<dbReference type="EMBL" id="JACYFT010000002">
    <property type="protein sequence ID" value="MBD8050579.1"/>
    <property type="molecule type" value="Genomic_DNA"/>
</dbReference>
<evidence type="ECO:0000313" key="2">
    <source>
        <dbReference type="EMBL" id="MBD8050579.1"/>
    </source>
</evidence>
<sequence length="94" mass="10448">MCSLKTHGQIDLAHWDIPNDFFIIDAHLKKARASSEKASRLHRCGKQHEAIVQNKLTRVFIHNALTRLNRQCEAPGPGGHMQLPPQTTARGGSS</sequence>
<reference evidence="2 3" key="1">
    <citation type="submission" date="2020-09" db="EMBL/GenBank/DDBJ databases">
        <title>Genome seq and assembly of Limnohabitants sp.</title>
        <authorList>
            <person name="Chhetri G."/>
        </authorList>
    </citation>
    <scope>NUCLEOTIDE SEQUENCE [LARGE SCALE GENOMIC DNA]</scope>
    <source>
        <strain evidence="2 3">JUR4</strain>
    </source>
</reference>
<feature type="compositionally biased region" description="Polar residues" evidence="1">
    <location>
        <begin position="84"/>
        <end position="94"/>
    </location>
</feature>
<dbReference type="Proteomes" id="UP000647424">
    <property type="component" value="Unassembled WGS sequence"/>
</dbReference>
<dbReference type="RefSeq" id="WP_191819076.1">
    <property type="nucleotide sequence ID" value="NZ_JACYFT010000002.1"/>
</dbReference>
<name>A0A927FFR5_9BURK</name>